<sequence length="556" mass="56914">MAVTSTDLAQWAAHRRAVVATVARRVPGVDPELAASRGLEMLCAELLRAGCVDDPVAFWTTSALDVAEAMAHDDTALPATTDEPPVRTVDLEVLGSALDRLSTTERQLLWDHHVSSRPVDAIADDIGLLPYAARRRLRRAENRLASSVAETHADAAEGAECRRTRASLHDFVRNRLLPHRRQAVEDHMVRCAGCTRAFVDVRESYWMLRAVAPVLLLGAATAPSGAGVAAGAGAAGGVAGWLASLGTRAAVVLRSAFTDPTTLAATVAGGLVVSTAVGTGTIAGTVGVPSWEPGTVSVEAADHRTAGRTPDARQGAAPRPAGAGPADLPGQTAFVPPGLAKAGLTARRSDTSGGVPPGLTATDGVPPGLTATDGVPPGQAKDEGRDDAGQDGGAVPPGLAKKDGVPPGLAKKDGVPPGLAKKDGVPPGQATKEAAPPGQAKKDDPGQGAADRTPPGQAKKDTPPGQGTTDKTPPGQAKKDTPPGQGTTDKTPPGQAKKDTSPGHSAKDSPPGQAAKDRSGSHDPRRDHRTDGRTWPGHDHQGRPDGHDRARRTSTS</sequence>
<organism evidence="2 3">
    <name type="scientific">Promicromonospora citrea</name>
    <dbReference type="NCBI Taxonomy" id="43677"/>
    <lineage>
        <taxon>Bacteria</taxon>
        <taxon>Bacillati</taxon>
        <taxon>Actinomycetota</taxon>
        <taxon>Actinomycetes</taxon>
        <taxon>Micrococcales</taxon>
        <taxon>Promicromonosporaceae</taxon>
        <taxon>Promicromonospora</taxon>
    </lineage>
</organism>
<dbReference type="Gene3D" id="1.10.10.10">
    <property type="entry name" value="Winged helix-like DNA-binding domain superfamily/Winged helix DNA-binding domain"/>
    <property type="match status" value="1"/>
</dbReference>
<feature type="compositionally biased region" description="Basic and acidic residues" evidence="1">
    <location>
        <begin position="496"/>
        <end position="507"/>
    </location>
</feature>
<feature type="region of interest" description="Disordered" evidence="1">
    <location>
        <begin position="303"/>
        <end position="556"/>
    </location>
</feature>
<dbReference type="EMBL" id="BMPT01000001">
    <property type="protein sequence ID" value="GGM11227.1"/>
    <property type="molecule type" value="Genomic_DNA"/>
</dbReference>
<evidence type="ECO:0000313" key="3">
    <source>
        <dbReference type="Proteomes" id="UP000655589"/>
    </source>
</evidence>
<reference evidence="2" key="2">
    <citation type="submission" date="2020-09" db="EMBL/GenBank/DDBJ databases">
        <authorList>
            <person name="Sun Q."/>
            <person name="Ohkuma M."/>
        </authorList>
    </citation>
    <scope>NUCLEOTIDE SEQUENCE</scope>
    <source>
        <strain evidence="2">JCM 3051</strain>
    </source>
</reference>
<evidence type="ECO:0000256" key="1">
    <source>
        <dbReference type="SAM" id="MobiDB-lite"/>
    </source>
</evidence>
<reference evidence="2" key="1">
    <citation type="journal article" date="2014" name="Int. J. Syst. Evol. Microbiol.">
        <title>Complete genome sequence of Corynebacterium casei LMG S-19264T (=DSM 44701T), isolated from a smear-ripened cheese.</title>
        <authorList>
            <consortium name="US DOE Joint Genome Institute (JGI-PGF)"/>
            <person name="Walter F."/>
            <person name="Albersmeier A."/>
            <person name="Kalinowski J."/>
            <person name="Ruckert C."/>
        </authorList>
    </citation>
    <scope>NUCLEOTIDE SEQUENCE</scope>
    <source>
        <strain evidence="2">JCM 3051</strain>
    </source>
</reference>
<name>A0A8H9GDQ9_9MICO</name>
<dbReference type="RefSeq" id="WP_189086871.1">
    <property type="nucleotide sequence ID" value="NZ_BMPT01000001.1"/>
</dbReference>
<protein>
    <submittedName>
        <fullName evidence="2">Uncharacterized protein</fullName>
    </submittedName>
</protein>
<gene>
    <name evidence="2" type="ORF">GCM10010102_03820</name>
</gene>
<feature type="compositionally biased region" description="Basic and acidic residues" evidence="1">
    <location>
        <begin position="515"/>
        <end position="548"/>
    </location>
</feature>
<comment type="caution">
    <text evidence="2">The sequence shown here is derived from an EMBL/GenBank/DDBJ whole genome shotgun (WGS) entry which is preliminary data.</text>
</comment>
<keyword evidence="3" id="KW-1185">Reference proteome</keyword>
<feature type="compositionally biased region" description="Basic and acidic residues" evidence="1">
    <location>
        <begin position="400"/>
        <end position="424"/>
    </location>
</feature>
<evidence type="ECO:0000313" key="2">
    <source>
        <dbReference type="EMBL" id="GGM11227.1"/>
    </source>
</evidence>
<dbReference type="Proteomes" id="UP000655589">
    <property type="component" value="Unassembled WGS sequence"/>
</dbReference>
<dbReference type="AlphaFoldDB" id="A0A8H9GDQ9"/>
<proteinExistence type="predicted"/>
<dbReference type="InterPro" id="IPR036388">
    <property type="entry name" value="WH-like_DNA-bd_sf"/>
</dbReference>
<accession>A0A8H9GDQ9</accession>
<feature type="compositionally biased region" description="Low complexity" evidence="1">
    <location>
        <begin position="312"/>
        <end position="331"/>
    </location>
</feature>